<evidence type="ECO:0000313" key="2">
    <source>
        <dbReference type="EMBL" id="MDX8541801.1"/>
    </source>
</evidence>
<evidence type="ECO:0000256" key="1">
    <source>
        <dbReference type="SAM" id="MobiDB-lite"/>
    </source>
</evidence>
<evidence type="ECO:0000313" key="3">
    <source>
        <dbReference type="Proteomes" id="UP001276564"/>
    </source>
</evidence>
<dbReference type="RefSeq" id="WP_189340417.1">
    <property type="nucleotide sequence ID" value="NZ_JAVIIP010000027.1"/>
</dbReference>
<reference evidence="2 3" key="1">
    <citation type="submission" date="2023-08" db="EMBL/GenBank/DDBJ databases">
        <title>Implementing the SeqCode for naming new Mesorhizobium species isolated from Vachellia karroo root nodules.</title>
        <authorList>
            <person name="Van Lill M."/>
        </authorList>
    </citation>
    <scope>NUCLEOTIDE SEQUENCE [LARGE SCALE GENOMIC DNA]</scope>
    <source>
        <strain evidence="2 3">VK4B</strain>
    </source>
</reference>
<gene>
    <name evidence="2" type="ORF">RFM23_29755</name>
</gene>
<keyword evidence="3" id="KW-1185">Reference proteome</keyword>
<feature type="region of interest" description="Disordered" evidence="1">
    <location>
        <begin position="76"/>
        <end position="147"/>
    </location>
</feature>
<feature type="compositionally biased region" description="Low complexity" evidence="1">
    <location>
        <begin position="84"/>
        <end position="101"/>
    </location>
</feature>
<name>A0ABU5AWU1_9HYPH</name>
<accession>A0ABU5AWU1</accession>
<feature type="compositionally biased region" description="Low complexity" evidence="1">
    <location>
        <begin position="126"/>
        <end position="137"/>
    </location>
</feature>
<sequence>MPRYATIITADDGSDTVSAIGIFEGAARPLRPGCVEEVAPGVLIGMVRGGPVDPVGGFGFPLGAQGGRMIGIARMARPDRREPAAAPIEAAPTGAAASAEGDAPKPVRKPARPRRAKSGKRRKPAGKTAKPAVAAAPGSNEPDGSHG</sequence>
<protein>
    <submittedName>
        <fullName evidence="2">Uncharacterized protein</fullName>
    </submittedName>
</protein>
<organism evidence="2 3">
    <name type="scientific">Mesorhizobium abyssinicae</name>
    <dbReference type="NCBI Taxonomy" id="1209958"/>
    <lineage>
        <taxon>Bacteria</taxon>
        <taxon>Pseudomonadati</taxon>
        <taxon>Pseudomonadota</taxon>
        <taxon>Alphaproteobacteria</taxon>
        <taxon>Hyphomicrobiales</taxon>
        <taxon>Phyllobacteriaceae</taxon>
        <taxon>Mesorhizobium</taxon>
    </lineage>
</organism>
<comment type="caution">
    <text evidence="2">The sequence shown here is derived from an EMBL/GenBank/DDBJ whole genome shotgun (WGS) entry which is preliminary data.</text>
</comment>
<dbReference type="Proteomes" id="UP001276564">
    <property type="component" value="Unassembled WGS sequence"/>
</dbReference>
<dbReference type="EMBL" id="JAVIIP010000027">
    <property type="protein sequence ID" value="MDX8541801.1"/>
    <property type="molecule type" value="Genomic_DNA"/>
</dbReference>
<feature type="compositionally biased region" description="Basic residues" evidence="1">
    <location>
        <begin position="106"/>
        <end position="125"/>
    </location>
</feature>
<proteinExistence type="predicted"/>